<keyword evidence="8" id="KW-0963">Cytoplasm</keyword>
<dbReference type="GO" id="GO:0042802">
    <property type="term" value="F:identical protein binding"/>
    <property type="evidence" value="ECO:0007669"/>
    <property type="project" value="UniProtKB-ARBA"/>
</dbReference>
<keyword evidence="3 7" id="KW-0479">Metal-binding</keyword>
<keyword evidence="4" id="KW-0560">Oxidoreductase</keyword>
<dbReference type="GO" id="GO:0006826">
    <property type="term" value="P:iron ion transport"/>
    <property type="evidence" value="ECO:0007669"/>
    <property type="project" value="InterPro"/>
</dbReference>
<dbReference type="GO" id="GO:0016301">
    <property type="term" value="F:kinase activity"/>
    <property type="evidence" value="ECO:0007669"/>
    <property type="project" value="UniProtKB-KW"/>
</dbReference>
<dbReference type="RefSeq" id="WP_048498094.1">
    <property type="nucleotide sequence ID" value="NZ_LFNG01000001.1"/>
</dbReference>
<dbReference type="Proteomes" id="UP000035900">
    <property type="component" value="Unassembled WGS sequence"/>
</dbReference>
<evidence type="ECO:0000256" key="2">
    <source>
        <dbReference type="ARBA" id="ARBA00022434"/>
    </source>
</evidence>
<dbReference type="InterPro" id="IPR001519">
    <property type="entry name" value="Ferritin"/>
</dbReference>
<dbReference type="InterPro" id="IPR041719">
    <property type="entry name" value="Ferritin_prok"/>
</dbReference>
<protein>
    <recommendedName>
        <fullName evidence="8">Ferritin</fullName>
        <ecNumber evidence="8">1.16.3.2</ecNumber>
    </recommendedName>
</protein>
<keyword evidence="11" id="KW-0808">Transferase</keyword>
<dbReference type="InterPro" id="IPR009078">
    <property type="entry name" value="Ferritin-like_SF"/>
</dbReference>
<dbReference type="SUPFAM" id="SSF47240">
    <property type="entry name" value="Ferritin-like"/>
    <property type="match status" value="1"/>
</dbReference>
<dbReference type="PANTHER" id="PTHR11431">
    <property type="entry name" value="FERRITIN"/>
    <property type="match status" value="1"/>
</dbReference>
<keyword evidence="2 8" id="KW-0409">Iron storage</keyword>
<dbReference type="GO" id="GO:0008198">
    <property type="term" value="F:ferrous iron binding"/>
    <property type="evidence" value="ECO:0007669"/>
    <property type="project" value="TreeGrafter"/>
</dbReference>
<dbReference type="Pfam" id="PF00210">
    <property type="entry name" value="Ferritin"/>
    <property type="match status" value="1"/>
</dbReference>
<evidence type="ECO:0000256" key="3">
    <source>
        <dbReference type="ARBA" id="ARBA00022723"/>
    </source>
</evidence>
<dbReference type="InterPro" id="IPR008331">
    <property type="entry name" value="Ferritin_DPS_dom"/>
</dbReference>
<keyword evidence="5 7" id="KW-0408">Iron</keyword>
<dbReference type="FunFam" id="1.20.1260.10:FF:000001">
    <property type="entry name" value="Non-heme ferritin"/>
    <property type="match status" value="1"/>
</dbReference>
<dbReference type="GO" id="GO:0008199">
    <property type="term" value="F:ferric iron binding"/>
    <property type="evidence" value="ECO:0007669"/>
    <property type="project" value="InterPro"/>
</dbReference>
<evidence type="ECO:0000259" key="10">
    <source>
        <dbReference type="PROSITE" id="PS50905"/>
    </source>
</evidence>
<feature type="binding site" evidence="7">
    <location>
        <position position="98"/>
    </location>
    <ligand>
        <name>Fe cation</name>
        <dbReference type="ChEBI" id="CHEBI:24875"/>
        <label>1</label>
    </ligand>
</feature>
<dbReference type="PANTHER" id="PTHR11431:SF127">
    <property type="entry name" value="BACTERIAL NON-HEME FERRITIN"/>
    <property type="match status" value="1"/>
</dbReference>
<evidence type="ECO:0000256" key="7">
    <source>
        <dbReference type="PIRSR" id="PIRSR601519-1"/>
    </source>
</evidence>
<evidence type="ECO:0000256" key="8">
    <source>
        <dbReference type="RuleBase" id="RU361145"/>
    </source>
</evidence>
<evidence type="ECO:0000256" key="4">
    <source>
        <dbReference type="ARBA" id="ARBA00023002"/>
    </source>
</evidence>
<feature type="binding site" evidence="7">
    <location>
        <position position="57"/>
    </location>
    <ligand>
        <name>Fe cation</name>
        <dbReference type="ChEBI" id="CHEBI:24875"/>
        <label>1</label>
    </ligand>
</feature>
<comment type="similarity">
    <text evidence="1 8">Belongs to the ferritin family. Prokaryotic subfamily.</text>
</comment>
<organism evidence="11 12">
    <name type="scientific">Chryseobacterium koreense CCUG 49689</name>
    <dbReference type="NCBI Taxonomy" id="1304281"/>
    <lineage>
        <taxon>Bacteria</taxon>
        <taxon>Pseudomonadati</taxon>
        <taxon>Bacteroidota</taxon>
        <taxon>Flavobacteriia</taxon>
        <taxon>Flavobacteriales</taxon>
        <taxon>Weeksellaceae</taxon>
        <taxon>Chryseobacterium group</taxon>
        <taxon>Chryseobacterium</taxon>
    </lineage>
</organism>
<dbReference type="PATRIC" id="fig|1304281.5.peg.54"/>
<evidence type="ECO:0000313" key="11">
    <source>
        <dbReference type="EMBL" id="KMQ72569.1"/>
    </source>
</evidence>
<dbReference type="Gene3D" id="1.20.1260.10">
    <property type="match status" value="1"/>
</dbReference>
<feature type="domain" description="Ferritin-like diiron" evidence="10">
    <location>
        <begin position="4"/>
        <end position="149"/>
    </location>
</feature>
<comment type="catalytic activity">
    <reaction evidence="8">
        <text>4 Fe(2+) + O2 + 6 H2O = 4 iron(III) oxide-hydroxide + 12 H(+)</text>
        <dbReference type="Rhea" id="RHEA:11972"/>
        <dbReference type="ChEBI" id="CHEBI:15377"/>
        <dbReference type="ChEBI" id="CHEBI:15378"/>
        <dbReference type="ChEBI" id="CHEBI:15379"/>
        <dbReference type="ChEBI" id="CHEBI:29033"/>
        <dbReference type="ChEBI" id="CHEBI:78619"/>
        <dbReference type="EC" id="1.16.3.2"/>
    </reaction>
</comment>
<dbReference type="GO" id="GO:0006879">
    <property type="term" value="P:intracellular iron ion homeostasis"/>
    <property type="evidence" value="ECO:0007669"/>
    <property type="project" value="UniProtKB-KW"/>
</dbReference>
<dbReference type="CDD" id="cd01055">
    <property type="entry name" value="Nonheme_Ferritin"/>
    <property type="match status" value="1"/>
</dbReference>
<dbReference type="EC" id="1.16.3.2" evidence="8"/>
<comment type="function">
    <text evidence="6">May alleviate iron toxicity in the presence of oxygen.</text>
</comment>
<comment type="caution">
    <text evidence="11">The sequence shown here is derived from an EMBL/GenBank/DDBJ whole genome shotgun (WGS) entry which is preliminary data.</text>
</comment>
<accession>A0A0J7J3H5</accession>
<comment type="subcellular location">
    <subcellularLocation>
        <location evidence="8">Cytoplasm</location>
    </subcellularLocation>
</comment>
<dbReference type="InterPro" id="IPR012347">
    <property type="entry name" value="Ferritin-like"/>
</dbReference>
<dbReference type="OrthoDB" id="9801481at2"/>
<dbReference type="InterPro" id="IPR009040">
    <property type="entry name" value="Ferritin-like_diiron"/>
</dbReference>
<evidence type="ECO:0000256" key="9">
    <source>
        <dbReference type="SAM" id="MobiDB-lite"/>
    </source>
</evidence>
<dbReference type="STRING" id="1304281.ACM44_00260"/>
<feature type="binding site" evidence="7">
    <location>
        <position position="54"/>
    </location>
    <ligand>
        <name>Fe cation</name>
        <dbReference type="ChEBI" id="CHEBI:24875"/>
        <label>1</label>
    </ligand>
</feature>
<sequence length="183" mass="20760">MNTKRLSPAMEKALSDQMNVEDLQSHVYLSYGIWATDKGYQGIGSFLFRHAQEERNHAIKFMRYILDRGGKPSIGAIPKPGADPKNLTDCFNKVFKHEVDNTTAIYKLVDLAFDEKDWATWNFLQWFVKEQIEEETLAMNLIDQLQIAGGEKASDESLFNLDKTLQSAPDDAEDARNATAENP</sequence>
<evidence type="ECO:0000313" key="12">
    <source>
        <dbReference type="Proteomes" id="UP000035900"/>
    </source>
</evidence>
<reference evidence="11 12" key="1">
    <citation type="journal article" date="2004" name="Int. J. Syst. Evol. Microbiol.">
        <title>Kaistella koreensis gen. nov., sp. nov., a novel member of the Chryseobacterium-Bergeyella-Riemerella branch.</title>
        <authorList>
            <person name="Kim M.K."/>
            <person name="Im W.T."/>
            <person name="Shin Y.K."/>
            <person name="Lim J.H."/>
            <person name="Kim S.H."/>
            <person name="Lee B.C."/>
            <person name="Park M.Y."/>
            <person name="Lee K.Y."/>
            <person name="Lee S.T."/>
        </authorList>
    </citation>
    <scope>NUCLEOTIDE SEQUENCE [LARGE SCALE GENOMIC DNA]</scope>
    <source>
        <strain evidence="11 12">CCUG 49689</strain>
    </source>
</reference>
<proteinExistence type="inferred from homology"/>
<evidence type="ECO:0000256" key="1">
    <source>
        <dbReference type="ARBA" id="ARBA00006950"/>
    </source>
</evidence>
<feature type="region of interest" description="Disordered" evidence="9">
    <location>
        <begin position="162"/>
        <end position="183"/>
    </location>
</feature>
<dbReference type="AlphaFoldDB" id="A0A0J7J3H5"/>
<keyword evidence="12" id="KW-1185">Reference proteome</keyword>
<feature type="binding site" evidence="7">
    <location>
        <position position="21"/>
    </location>
    <ligand>
        <name>Fe cation</name>
        <dbReference type="ChEBI" id="CHEBI:24875"/>
        <label>1</label>
    </ligand>
</feature>
<evidence type="ECO:0000256" key="5">
    <source>
        <dbReference type="ARBA" id="ARBA00023004"/>
    </source>
</evidence>
<dbReference type="GO" id="GO:0004322">
    <property type="term" value="F:ferroxidase activity"/>
    <property type="evidence" value="ECO:0007669"/>
    <property type="project" value="TreeGrafter"/>
</dbReference>
<gene>
    <name evidence="11" type="ORF">ACM44_00260</name>
</gene>
<comment type="function">
    <text evidence="8">Iron-storage protein.</text>
</comment>
<dbReference type="EMBL" id="LFNG01000001">
    <property type="protein sequence ID" value="KMQ72569.1"/>
    <property type="molecule type" value="Genomic_DNA"/>
</dbReference>
<keyword evidence="11" id="KW-0418">Kinase</keyword>
<dbReference type="PROSITE" id="PS50905">
    <property type="entry name" value="FERRITIN_LIKE"/>
    <property type="match status" value="1"/>
</dbReference>
<feature type="binding site" evidence="7">
    <location>
        <position position="131"/>
    </location>
    <ligand>
        <name>Fe cation</name>
        <dbReference type="ChEBI" id="CHEBI:24875"/>
        <label>1</label>
    </ligand>
</feature>
<dbReference type="GO" id="GO:0005829">
    <property type="term" value="C:cytosol"/>
    <property type="evidence" value="ECO:0007669"/>
    <property type="project" value="TreeGrafter"/>
</dbReference>
<name>A0A0J7J3H5_9FLAO</name>
<evidence type="ECO:0000256" key="6">
    <source>
        <dbReference type="ARBA" id="ARBA00054546"/>
    </source>
</evidence>